<evidence type="ECO:0000256" key="3">
    <source>
        <dbReference type="RuleBase" id="RU004560"/>
    </source>
</evidence>
<dbReference type="PIRSF" id="PIRSF006698">
    <property type="entry name" value="Septin"/>
    <property type="match status" value="1"/>
</dbReference>
<dbReference type="Pfam" id="PF00735">
    <property type="entry name" value="Septin"/>
    <property type="match status" value="1"/>
</dbReference>
<dbReference type="AlphaFoldDB" id="A0A7R9M7G7"/>
<keyword evidence="4" id="KW-0175">Coiled coil</keyword>
<sequence length="332" mass="38538">MVDKSLKRKGFGDQINKGDSYKSVVEYIDQQFERYLQEELKIHRNQSPVNDTRVHICLYMISPVGHGLRAIDLVTMRSLAAKCNLIPLIAKSDTIMRLELERLRVKIMSEIVTNGINIYRFPTDDTDVADLNGKNNTLLPFAVMASNEFVEVDSKQMRARVYPWGTVQVENENHCDFVRLRDMILRINMEDLRETTHSRHYELYRRVRLEQIDFGTVGAGDTAKTTSCEKTYNKLYAAHLKEMKREEDEMRERFVLRVKGKEAELKEAEKELHLRFDRLKKQSTEDKRRLELDKQKLDDDIAALNARKQSVLGGAGANLTLQQSMLGKNKKK</sequence>
<evidence type="ECO:0000256" key="1">
    <source>
        <dbReference type="ARBA" id="ARBA00022741"/>
    </source>
</evidence>
<evidence type="ECO:0000259" key="5">
    <source>
        <dbReference type="PROSITE" id="PS51719"/>
    </source>
</evidence>
<name>A0A7R9M7G7_9ACAR</name>
<keyword evidence="7" id="KW-1185">Reference proteome</keyword>
<dbReference type="Proteomes" id="UP000728032">
    <property type="component" value="Unassembled WGS sequence"/>
</dbReference>
<keyword evidence="2 3" id="KW-0342">GTP-binding</keyword>
<evidence type="ECO:0000313" key="7">
    <source>
        <dbReference type="Proteomes" id="UP000728032"/>
    </source>
</evidence>
<dbReference type="CDD" id="cd01850">
    <property type="entry name" value="CDC_Septin"/>
    <property type="match status" value="1"/>
</dbReference>
<dbReference type="PROSITE" id="PS51719">
    <property type="entry name" value="G_SEPTIN"/>
    <property type="match status" value="1"/>
</dbReference>
<dbReference type="Gene3D" id="3.40.50.300">
    <property type="entry name" value="P-loop containing nucleotide triphosphate hydrolases"/>
    <property type="match status" value="1"/>
</dbReference>
<comment type="similarity">
    <text evidence="3">Belongs to the TRAFAC class TrmE-Era-EngA-EngB-Septin-like GTPase superfamily. Septin GTPase family.</text>
</comment>
<accession>A0A7R9M7G7</accession>
<proteinExistence type="inferred from homology"/>
<dbReference type="InterPro" id="IPR027417">
    <property type="entry name" value="P-loop_NTPase"/>
</dbReference>
<feature type="coiled-coil region" evidence="4">
    <location>
        <begin position="233"/>
        <end position="307"/>
    </location>
</feature>
<reference evidence="6" key="1">
    <citation type="submission" date="2020-11" db="EMBL/GenBank/DDBJ databases">
        <authorList>
            <person name="Tran Van P."/>
        </authorList>
    </citation>
    <scope>NUCLEOTIDE SEQUENCE</scope>
</reference>
<dbReference type="EMBL" id="OC923244">
    <property type="protein sequence ID" value="CAD7654722.1"/>
    <property type="molecule type" value="Genomic_DNA"/>
</dbReference>
<dbReference type="EMBL" id="CAJPVJ010008419">
    <property type="protein sequence ID" value="CAG2171909.1"/>
    <property type="molecule type" value="Genomic_DNA"/>
</dbReference>
<organism evidence="6">
    <name type="scientific">Oppiella nova</name>
    <dbReference type="NCBI Taxonomy" id="334625"/>
    <lineage>
        <taxon>Eukaryota</taxon>
        <taxon>Metazoa</taxon>
        <taxon>Ecdysozoa</taxon>
        <taxon>Arthropoda</taxon>
        <taxon>Chelicerata</taxon>
        <taxon>Arachnida</taxon>
        <taxon>Acari</taxon>
        <taxon>Acariformes</taxon>
        <taxon>Sarcoptiformes</taxon>
        <taxon>Oribatida</taxon>
        <taxon>Brachypylina</taxon>
        <taxon>Oppioidea</taxon>
        <taxon>Oppiidae</taxon>
        <taxon>Oppiella</taxon>
    </lineage>
</organism>
<dbReference type="GO" id="GO:0005525">
    <property type="term" value="F:GTP binding"/>
    <property type="evidence" value="ECO:0007669"/>
    <property type="project" value="UniProtKB-KW"/>
</dbReference>
<dbReference type="PANTHER" id="PTHR18884">
    <property type="entry name" value="SEPTIN"/>
    <property type="match status" value="1"/>
</dbReference>
<dbReference type="OrthoDB" id="416553at2759"/>
<evidence type="ECO:0000313" key="6">
    <source>
        <dbReference type="EMBL" id="CAD7654722.1"/>
    </source>
</evidence>
<feature type="domain" description="Septin-type G" evidence="5">
    <location>
        <begin position="1"/>
        <end position="211"/>
    </location>
</feature>
<gene>
    <name evidence="6" type="ORF">ONB1V03_LOCUS11367</name>
</gene>
<evidence type="ECO:0000256" key="2">
    <source>
        <dbReference type="ARBA" id="ARBA00023134"/>
    </source>
</evidence>
<dbReference type="SUPFAM" id="SSF52540">
    <property type="entry name" value="P-loop containing nucleoside triphosphate hydrolases"/>
    <property type="match status" value="1"/>
</dbReference>
<protein>
    <recommendedName>
        <fullName evidence="5">Septin-type G domain-containing protein</fullName>
    </recommendedName>
</protein>
<dbReference type="InterPro" id="IPR016491">
    <property type="entry name" value="Septin"/>
</dbReference>
<evidence type="ECO:0000256" key="4">
    <source>
        <dbReference type="SAM" id="Coils"/>
    </source>
</evidence>
<dbReference type="InterPro" id="IPR030379">
    <property type="entry name" value="G_SEPTIN_dom"/>
</dbReference>
<keyword evidence="1 3" id="KW-0547">Nucleotide-binding</keyword>